<accession>A0A224YDH0</accession>
<reference evidence="2" key="1">
    <citation type="journal article" date="2017" name="Parasit. Vectors">
        <title>Sialotranscriptomics of Rhipicephalus zambeziensis reveals intricate expression profiles of secretory proteins and suggests tight temporal transcriptional regulation during blood-feeding.</title>
        <authorList>
            <person name="de Castro M.H."/>
            <person name="de Klerk D."/>
            <person name="Pienaar R."/>
            <person name="Rees D.J.G."/>
            <person name="Mans B.J."/>
        </authorList>
    </citation>
    <scope>NUCLEOTIDE SEQUENCE</scope>
    <source>
        <tissue evidence="2">Salivary glands</tissue>
    </source>
</reference>
<proteinExistence type="predicted"/>
<dbReference type="AlphaFoldDB" id="A0A224YDH0"/>
<dbReference type="EMBL" id="GFPF01003849">
    <property type="protein sequence ID" value="MAA14995.1"/>
    <property type="molecule type" value="Transcribed_RNA"/>
</dbReference>
<protein>
    <submittedName>
        <fullName evidence="2">Lipocalin</fullName>
    </submittedName>
</protein>
<feature type="signal peptide" evidence="1">
    <location>
        <begin position="1"/>
        <end position="21"/>
    </location>
</feature>
<name>A0A224YDH0_9ACAR</name>
<sequence>MNGSRLFVFLLFASHLSTLDCRFGGIKRGLSGTQEGIRAGKYRRRNSTQCKYDGIAQFMCTEEPIWLHNSSARPDRQCEVDQKESMSHVSIMFRRSYYSSRQKISVHIEGTFDPQDDRRMHIQVPSTAKVTVQKITEEMMYLSKKLRCAVFKLTTVPGSRITYELRVRNSSITRGPSNGCMRKFEKLSKNDFTIYQPSCQDILRKEAKPQFTINGKGKPSNDHLR</sequence>
<evidence type="ECO:0000313" key="2">
    <source>
        <dbReference type="EMBL" id="MAA14995.1"/>
    </source>
</evidence>
<evidence type="ECO:0000256" key="1">
    <source>
        <dbReference type="SAM" id="SignalP"/>
    </source>
</evidence>
<keyword evidence="1" id="KW-0732">Signal</keyword>
<feature type="chain" id="PRO_5012623788" evidence="1">
    <location>
        <begin position="22"/>
        <end position="225"/>
    </location>
</feature>
<organism evidence="2">
    <name type="scientific">Rhipicephalus zambeziensis</name>
    <dbReference type="NCBI Taxonomy" id="60191"/>
    <lineage>
        <taxon>Eukaryota</taxon>
        <taxon>Metazoa</taxon>
        <taxon>Ecdysozoa</taxon>
        <taxon>Arthropoda</taxon>
        <taxon>Chelicerata</taxon>
        <taxon>Arachnida</taxon>
        <taxon>Acari</taxon>
        <taxon>Parasitiformes</taxon>
        <taxon>Ixodida</taxon>
        <taxon>Ixodoidea</taxon>
        <taxon>Ixodidae</taxon>
        <taxon>Rhipicephalinae</taxon>
        <taxon>Rhipicephalus</taxon>
        <taxon>Rhipicephalus</taxon>
    </lineage>
</organism>